<proteinExistence type="predicted"/>
<feature type="domain" description="Serine aminopeptidase S33" evidence="1">
    <location>
        <begin position="30"/>
        <end position="146"/>
    </location>
</feature>
<evidence type="ECO:0000313" key="2">
    <source>
        <dbReference type="EMBL" id="HBT49353.1"/>
    </source>
</evidence>
<dbReference type="GO" id="GO:0052689">
    <property type="term" value="F:carboxylic ester hydrolase activity"/>
    <property type="evidence" value="ECO:0007669"/>
    <property type="project" value="TreeGrafter"/>
</dbReference>
<reference evidence="2 3" key="1">
    <citation type="journal article" date="2018" name="Nat. Biotechnol.">
        <title>A standardized bacterial taxonomy based on genome phylogeny substantially revises the tree of life.</title>
        <authorList>
            <person name="Parks D.H."/>
            <person name="Chuvochina M."/>
            <person name="Waite D.W."/>
            <person name="Rinke C."/>
            <person name="Skarshewski A."/>
            <person name="Chaumeil P.A."/>
            <person name="Hugenholtz P."/>
        </authorList>
    </citation>
    <scope>NUCLEOTIDE SEQUENCE [LARGE SCALE GENOMIC DNA]</scope>
    <source>
        <strain evidence="2">UBA12544</strain>
    </source>
</reference>
<dbReference type="AlphaFoldDB" id="A0A101E7Q0"/>
<evidence type="ECO:0000313" key="3">
    <source>
        <dbReference type="Proteomes" id="UP000264445"/>
    </source>
</evidence>
<dbReference type="SUPFAM" id="SSF53474">
    <property type="entry name" value="alpha/beta-Hydrolases"/>
    <property type="match status" value="1"/>
</dbReference>
<dbReference type="Pfam" id="PF12146">
    <property type="entry name" value="Hydrolase_4"/>
    <property type="match status" value="1"/>
</dbReference>
<dbReference type="InterPro" id="IPR029058">
    <property type="entry name" value="AB_hydrolase_fold"/>
</dbReference>
<sequence length="258" mass="29066">MQKAVEFTYNRKTLRGMLHLPEGVSEKVPMVVMFHGFAGNKVESHFIFVKMSRALEKVGIGSVRFDFYGSGESDGDFSEMTFSGELEDARQILDFVKRQPTTDVERIGLLGLSMGGAIAGIIARERKEDVKALVLWAPAFNMPELIMGEGARQYGAIMESLGYVDIGGLKLDRAFVEDIAKFNIFELSRGYEGKVLIVHGTNDEAVEYRISDRILQEVYGDNAFRVTIEGADHTFKNLEWERKAIEESVKFFERELKG</sequence>
<dbReference type="PANTHER" id="PTHR43265">
    <property type="entry name" value="ESTERASE ESTD"/>
    <property type="match status" value="1"/>
</dbReference>
<dbReference type="InterPro" id="IPR053145">
    <property type="entry name" value="AB_hydrolase_Est10"/>
</dbReference>
<organism evidence="2 3">
    <name type="scientific">Caldanaerobacter subterraneus</name>
    <dbReference type="NCBI Taxonomy" id="911092"/>
    <lineage>
        <taxon>Bacteria</taxon>
        <taxon>Bacillati</taxon>
        <taxon>Bacillota</taxon>
        <taxon>Clostridia</taxon>
        <taxon>Thermoanaerobacterales</taxon>
        <taxon>Thermoanaerobacteraceae</taxon>
        <taxon>Caldanaerobacter</taxon>
    </lineage>
</organism>
<accession>A0A101E7Q0</accession>
<keyword evidence="2" id="KW-0378">Hydrolase</keyword>
<protein>
    <submittedName>
        <fullName evidence="2">Alpha/beta hydrolase</fullName>
    </submittedName>
</protein>
<dbReference type="Proteomes" id="UP000264445">
    <property type="component" value="Unassembled WGS sequence"/>
</dbReference>
<dbReference type="PANTHER" id="PTHR43265:SF1">
    <property type="entry name" value="ESTERASE ESTD"/>
    <property type="match status" value="1"/>
</dbReference>
<dbReference type="EMBL" id="DOLB01000094">
    <property type="protein sequence ID" value="HBT49353.1"/>
    <property type="molecule type" value="Genomic_DNA"/>
</dbReference>
<comment type="caution">
    <text evidence="2">The sequence shown here is derived from an EMBL/GenBank/DDBJ whole genome shotgun (WGS) entry which is preliminary data.</text>
</comment>
<dbReference type="RefSeq" id="WP_009611158.1">
    <property type="nucleotide sequence ID" value="NZ_DOLB01000094.1"/>
</dbReference>
<name>A0A101E7Q0_9THEO</name>
<evidence type="ECO:0000259" key="1">
    <source>
        <dbReference type="Pfam" id="PF12146"/>
    </source>
</evidence>
<dbReference type="InterPro" id="IPR022742">
    <property type="entry name" value="Hydrolase_4"/>
</dbReference>
<gene>
    <name evidence="2" type="ORF">DEA61_05945</name>
</gene>
<dbReference type="Gene3D" id="3.40.50.1820">
    <property type="entry name" value="alpha/beta hydrolase"/>
    <property type="match status" value="1"/>
</dbReference>